<dbReference type="Proteomes" id="UP000294489">
    <property type="component" value="Unassembled WGS sequence"/>
</dbReference>
<sequence length="207" mass="23448">MRYNSARQMIFDAYRMTGDSVMAGAIDRARLGNVVQATQKQNNDWRIVHGLEAGAVISRVEALPAHLRALALYLFGPFTREELAEHREIVEIALYRKLLNEGVKLPGQGKGLPTAEKLETLRYLCAAALYHHSEVTLPFRREGLPTPKAVQRWMLDECGVEVEVRFWTRRDRVTWGGVWEHVLGVLNDWEAWALAGVSRLRVSLTAA</sequence>
<reference evidence="1 2" key="1">
    <citation type="submission" date="2019-03" db="EMBL/GenBank/DDBJ databases">
        <title>Freshwater and sediment microbial communities from various areas in North America, analyzing microbe dynamics in response to fracking.</title>
        <authorList>
            <person name="Lamendella R."/>
        </authorList>
    </citation>
    <scope>NUCLEOTIDE SEQUENCE [LARGE SCALE GENOMIC DNA]</scope>
    <source>
        <strain evidence="1 2">6_TX</strain>
    </source>
</reference>
<dbReference type="EMBL" id="SOEC01000008">
    <property type="protein sequence ID" value="TDX29118.1"/>
    <property type="molecule type" value="Genomic_DNA"/>
</dbReference>
<name>A0A4V3GU40_9GAMM</name>
<proteinExistence type="predicted"/>
<evidence type="ECO:0000313" key="1">
    <source>
        <dbReference type="EMBL" id="TDX29118.1"/>
    </source>
</evidence>
<evidence type="ECO:0000313" key="2">
    <source>
        <dbReference type="Proteomes" id="UP000294489"/>
    </source>
</evidence>
<protein>
    <submittedName>
        <fullName evidence="1">Uncharacterized protein</fullName>
    </submittedName>
</protein>
<dbReference type="AlphaFoldDB" id="A0A4V3GU40"/>
<comment type="caution">
    <text evidence="1">The sequence shown here is derived from an EMBL/GenBank/DDBJ whole genome shotgun (WGS) entry which is preliminary data.</text>
</comment>
<accession>A0A4V3GU40</accession>
<gene>
    <name evidence="1" type="ORF">DFO67_108162</name>
</gene>
<organism evidence="1 2">
    <name type="scientific">Modicisalibacter xianhensis</name>
    <dbReference type="NCBI Taxonomy" id="442341"/>
    <lineage>
        <taxon>Bacteria</taxon>
        <taxon>Pseudomonadati</taxon>
        <taxon>Pseudomonadota</taxon>
        <taxon>Gammaproteobacteria</taxon>
        <taxon>Oceanospirillales</taxon>
        <taxon>Halomonadaceae</taxon>
        <taxon>Modicisalibacter</taxon>
    </lineage>
</organism>